<dbReference type="PANTHER" id="PTHR30537:SF72">
    <property type="entry name" value="LYSR FAMILY TRANSCRIPTIONAL REGULATOR"/>
    <property type="match status" value="1"/>
</dbReference>
<dbReference type="GO" id="GO:0006351">
    <property type="term" value="P:DNA-templated transcription"/>
    <property type="evidence" value="ECO:0007669"/>
    <property type="project" value="TreeGrafter"/>
</dbReference>
<keyword evidence="3" id="KW-0238">DNA-binding</keyword>
<accession>A0A3P3ETY8</accession>
<dbReference type="Proteomes" id="UP000271590">
    <property type="component" value="Unassembled WGS sequence"/>
</dbReference>
<evidence type="ECO:0000256" key="2">
    <source>
        <dbReference type="ARBA" id="ARBA00023015"/>
    </source>
</evidence>
<proteinExistence type="inferred from homology"/>
<dbReference type="AlphaFoldDB" id="A0A3P3ETY8"/>
<evidence type="ECO:0000313" key="7">
    <source>
        <dbReference type="Proteomes" id="UP000271590"/>
    </source>
</evidence>
<dbReference type="RefSeq" id="WP_124958191.1">
    <property type="nucleotide sequence ID" value="NZ_RQXU01000004.1"/>
</dbReference>
<dbReference type="GO" id="GO:0003700">
    <property type="term" value="F:DNA-binding transcription factor activity"/>
    <property type="evidence" value="ECO:0007669"/>
    <property type="project" value="InterPro"/>
</dbReference>
<dbReference type="PROSITE" id="PS50931">
    <property type="entry name" value="HTH_LYSR"/>
    <property type="match status" value="1"/>
</dbReference>
<dbReference type="Pfam" id="PF00126">
    <property type="entry name" value="HTH_1"/>
    <property type="match status" value="1"/>
</dbReference>
<dbReference type="InterPro" id="IPR058163">
    <property type="entry name" value="LysR-type_TF_proteobact-type"/>
</dbReference>
<dbReference type="Gene3D" id="3.40.190.290">
    <property type="match status" value="1"/>
</dbReference>
<evidence type="ECO:0000256" key="1">
    <source>
        <dbReference type="ARBA" id="ARBA00009437"/>
    </source>
</evidence>
<keyword evidence="2" id="KW-0805">Transcription regulation</keyword>
<dbReference type="FunFam" id="1.10.10.10:FF:000001">
    <property type="entry name" value="LysR family transcriptional regulator"/>
    <property type="match status" value="1"/>
</dbReference>
<evidence type="ECO:0000256" key="3">
    <source>
        <dbReference type="ARBA" id="ARBA00023125"/>
    </source>
</evidence>
<dbReference type="EMBL" id="RQXU01000004">
    <property type="protein sequence ID" value="RRH89855.1"/>
    <property type="molecule type" value="Genomic_DNA"/>
</dbReference>
<dbReference type="InterPro" id="IPR000847">
    <property type="entry name" value="LysR_HTH_N"/>
</dbReference>
<dbReference type="CDD" id="cd08472">
    <property type="entry name" value="PBP2_CrgA_like_3"/>
    <property type="match status" value="1"/>
</dbReference>
<dbReference type="InterPro" id="IPR036388">
    <property type="entry name" value="WH-like_DNA-bd_sf"/>
</dbReference>
<protein>
    <submittedName>
        <fullName evidence="6">LysR family transcriptional regulator</fullName>
    </submittedName>
</protein>
<dbReference type="SUPFAM" id="SSF46785">
    <property type="entry name" value="Winged helix' DNA-binding domain"/>
    <property type="match status" value="1"/>
</dbReference>
<sequence length="303" mass="34164">MDRFDAMQLFTRIVDLGSFTQAAAALDIPRATATHAIKELEARLHVRLLERTTRQVRTTVDGQAFYERCRHLLRELEEAESSLAELAINPRGRLRIDIHGAPAQAIVLPRIQEFHERYPHIELAMGSGDRLVDLVREGVDCVVRAGEPKDSSLVTRRLALLPQVTCASPGYLAAYGTPTRPSDLTRHLAVNFFSASRPEVFPYEFMVDGKLETFMLKDWISVNNADIYKSCAEQGCGIIQVPRFNVESQLREGSLVEILPHTPCPPMVYSVLYPHHRQLSPRVRVFIDWIAQLYAERFGSAAA</sequence>
<keyword evidence="4" id="KW-0804">Transcription</keyword>
<dbReference type="PANTHER" id="PTHR30537">
    <property type="entry name" value="HTH-TYPE TRANSCRIPTIONAL REGULATOR"/>
    <property type="match status" value="1"/>
</dbReference>
<evidence type="ECO:0000313" key="6">
    <source>
        <dbReference type="EMBL" id="RRH89855.1"/>
    </source>
</evidence>
<dbReference type="SUPFAM" id="SSF53850">
    <property type="entry name" value="Periplasmic binding protein-like II"/>
    <property type="match status" value="1"/>
</dbReference>
<dbReference type="Pfam" id="PF03466">
    <property type="entry name" value="LysR_substrate"/>
    <property type="match status" value="1"/>
</dbReference>
<organism evidence="6 7">
    <name type="scientific">Variovorax beijingensis</name>
    <dbReference type="NCBI Taxonomy" id="2496117"/>
    <lineage>
        <taxon>Bacteria</taxon>
        <taxon>Pseudomonadati</taxon>
        <taxon>Pseudomonadota</taxon>
        <taxon>Betaproteobacteria</taxon>
        <taxon>Burkholderiales</taxon>
        <taxon>Comamonadaceae</taxon>
        <taxon>Variovorax</taxon>
    </lineage>
</organism>
<name>A0A3P3ETY8_9BURK</name>
<feature type="domain" description="HTH lysR-type" evidence="5">
    <location>
        <begin position="1"/>
        <end position="59"/>
    </location>
</feature>
<evidence type="ECO:0000256" key="4">
    <source>
        <dbReference type="ARBA" id="ARBA00023163"/>
    </source>
</evidence>
<evidence type="ECO:0000259" key="5">
    <source>
        <dbReference type="PROSITE" id="PS50931"/>
    </source>
</evidence>
<reference evidence="6 7" key="1">
    <citation type="submission" date="2018-11" db="EMBL/GenBank/DDBJ databases">
        <title>The genome of Variovorax sp T529.</title>
        <authorList>
            <person name="Gao J."/>
        </authorList>
    </citation>
    <scope>NUCLEOTIDE SEQUENCE [LARGE SCALE GENOMIC DNA]</scope>
    <source>
        <strain evidence="6 7">T529</strain>
    </source>
</reference>
<comment type="caution">
    <text evidence="6">The sequence shown here is derived from an EMBL/GenBank/DDBJ whole genome shotgun (WGS) entry which is preliminary data.</text>
</comment>
<dbReference type="Gene3D" id="1.10.10.10">
    <property type="entry name" value="Winged helix-like DNA-binding domain superfamily/Winged helix DNA-binding domain"/>
    <property type="match status" value="1"/>
</dbReference>
<dbReference type="InterPro" id="IPR005119">
    <property type="entry name" value="LysR_subst-bd"/>
</dbReference>
<gene>
    <name evidence="6" type="ORF">EH244_09770</name>
</gene>
<dbReference type="InterPro" id="IPR036390">
    <property type="entry name" value="WH_DNA-bd_sf"/>
</dbReference>
<comment type="similarity">
    <text evidence="1">Belongs to the LysR transcriptional regulatory family.</text>
</comment>
<dbReference type="GO" id="GO:0043565">
    <property type="term" value="F:sequence-specific DNA binding"/>
    <property type="evidence" value="ECO:0007669"/>
    <property type="project" value="TreeGrafter"/>
</dbReference>